<dbReference type="AlphaFoldDB" id="C0BUE3"/>
<dbReference type="EMBL" id="ABXX02000004">
    <property type="protein sequence ID" value="EEG70284.1"/>
    <property type="molecule type" value="Genomic_DNA"/>
</dbReference>
<evidence type="ECO:0000313" key="2">
    <source>
        <dbReference type="Proteomes" id="UP000003875"/>
    </source>
</evidence>
<accession>C0BUE3</accession>
<reference evidence="1 2" key="1">
    <citation type="submission" date="2009-02" db="EMBL/GenBank/DDBJ databases">
        <title>Draft genome sequence of Bifidobacterium pseudocatenulatum (DSM 20438).</title>
        <authorList>
            <person name="Sudarsanam P."/>
            <person name="Ley R."/>
            <person name="Guruge J."/>
            <person name="Turnbaugh P.J."/>
            <person name="Mahowald M."/>
            <person name="Liep D."/>
            <person name="Gordon J."/>
        </authorList>
    </citation>
    <scope>NUCLEOTIDE SEQUENCE [LARGE SCALE GENOMIC DNA]</scope>
    <source>
        <strain evidence="1 2">DSM 20438</strain>
    </source>
</reference>
<gene>
    <name evidence="1" type="ORF">BIFPSEUDO_04028</name>
</gene>
<name>C0BUE3_BIFPS</name>
<organism evidence="1 2">
    <name type="scientific">Bifidobacterium pseudocatenulatum DSM 20438 = JCM 1200 = LMG 10505</name>
    <dbReference type="NCBI Taxonomy" id="547043"/>
    <lineage>
        <taxon>Bacteria</taxon>
        <taxon>Bacillati</taxon>
        <taxon>Actinomycetota</taxon>
        <taxon>Actinomycetes</taxon>
        <taxon>Bifidobacteriales</taxon>
        <taxon>Bifidobacteriaceae</taxon>
        <taxon>Bifidobacterium</taxon>
    </lineage>
</organism>
<dbReference type="Proteomes" id="UP000003875">
    <property type="component" value="Unassembled WGS sequence"/>
</dbReference>
<protein>
    <submittedName>
        <fullName evidence="1">Uncharacterized protein</fullName>
    </submittedName>
</protein>
<comment type="caution">
    <text evidence="1">The sequence shown here is derived from an EMBL/GenBank/DDBJ whole genome shotgun (WGS) entry which is preliminary data.</text>
</comment>
<sequence length="51" mass="5935">MCCCARRKSEKQTGIEKRNRRTGIGKAVAKDRVRLRKSVKPTKKTYEKIAR</sequence>
<reference evidence="1 2" key="2">
    <citation type="submission" date="2009-02" db="EMBL/GenBank/DDBJ databases">
        <authorList>
            <person name="Fulton L."/>
            <person name="Clifton S."/>
            <person name="Fulton B."/>
            <person name="Xu J."/>
            <person name="Minx P."/>
            <person name="Pepin K.H."/>
            <person name="Johnson M."/>
            <person name="Bhonagiri V."/>
            <person name="Nash W.E."/>
            <person name="Mardis E.R."/>
            <person name="Wilson R.K."/>
        </authorList>
    </citation>
    <scope>NUCLEOTIDE SEQUENCE [LARGE SCALE GENOMIC DNA]</scope>
    <source>
        <strain evidence="1 2">DSM 20438</strain>
    </source>
</reference>
<evidence type="ECO:0000313" key="1">
    <source>
        <dbReference type="EMBL" id="EEG70284.1"/>
    </source>
</evidence>
<proteinExistence type="predicted"/>